<name>A0A9P7Y5W5_9HELO</name>
<sequence>MSEPRLSNPRKGLRSEQRLPQVRRSSQPLSKKQKLPHPRGSRIPAAFWDNLSKIWLTERSLKELDRRKLGLDRHTDEPTGRSLDTRLLNGRTTRKDIKLLARHGGLDLSNLGGYQQPVNPLNRTMSSIQTSSRGQKRGTANTKPATNTTRNVRPYDCDFQQNLIDGGVYPDEYELAQPRPSLSPSQFSDDKFRKFKRADTHAHKERHVMESVILIIKGEIKDTKCVSGGIPFTNLDHLTDGSLVPSNPDRYYGARPEQLNRQIRKGPDGSISVVGRQASYDGTLGARGVHSLQSYGQDKAEYDENAYTITSTYHGGQLKMYTSHPAQSDSPGSRPEYYMNQINTWGMTGNAETFRQGATAFRNTRDWTKEQRDKAIRYANDRANGITGATQTSSAFATSFTTEVSTLVATTSLGTTASHTSETAQQESETSTDELARDVNPPAKRSSRSRQPRHRKRSKGVSRARQSSTADET</sequence>
<protein>
    <submittedName>
        <fullName evidence="2">Uncharacterized protein</fullName>
    </submittedName>
</protein>
<feature type="compositionally biased region" description="Basic residues" evidence="1">
    <location>
        <begin position="31"/>
        <end position="40"/>
    </location>
</feature>
<feature type="compositionally biased region" description="Basic residues" evidence="1">
    <location>
        <begin position="445"/>
        <end position="462"/>
    </location>
</feature>
<reference evidence="2" key="1">
    <citation type="journal article" date="2021" name="IMA Fungus">
        <title>Genomic characterization of three marine fungi, including Emericellopsis atlantica sp. nov. with signatures of a generalist lifestyle and marine biomass degradation.</title>
        <authorList>
            <person name="Hagestad O.C."/>
            <person name="Hou L."/>
            <person name="Andersen J.H."/>
            <person name="Hansen E.H."/>
            <person name="Altermark B."/>
            <person name="Li C."/>
            <person name="Kuhnert E."/>
            <person name="Cox R.J."/>
            <person name="Crous P.W."/>
            <person name="Spatafora J.W."/>
            <person name="Lail K."/>
            <person name="Amirebrahimi M."/>
            <person name="Lipzen A."/>
            <person name="Pangilinan J."/>
            <person name="Andreopoulos W."/>
            <person name="Hayes R.D."/>
            <person name="Ng V."/>
            <person name="Grigoriev I.V."/>
            <person name="Jackson S.A."/>
            <person name="Sutton T.D.S."/>
            <person name="Dobson A.D.W."/>
            <person name="Rama T."/>
        </authorList>
    </citation>
    <scope>NUCLEOTIDE SEQUENCE</scope>
    <source>
        <strain evidence="2">TRa018bII</strain>
    </source>
</reference>
<comment type="caution">
    <text evidence="2">The sequence shown here is derived from an EMBL/GenBank/DDBJ whole genome shotgun (WGS) entry which is preliminary data.</text>
</comment>
<feature type="compositionally biased region" description="Polar residues" evidence="1">
    <location>
        <begin position="117"/>
        <end position="151"/>
    </location>
</feature>
<feature type="compositionally biased region" description="Polar residues" evidence="1">
    <location>
        <begin position="415"/>
        <end position="429"/>
    </location>
</feature>
<dbReference type="EMBL" id="MU252199">
    <property type="protein sequence ID" value="KAG9228009.1"/>
    <property type="molecule type" value="Genomic_DNA"/>
</dbReference>
<feature type="region of interest" description="Disordered" evidence="1">
    <location>
        <begin position="1"/>
        <end position="43"/>
    </location>
</feature>
<evidence type="ECO:0000313" key="2">
    <source>
        <dbReference type="EMBL" id="KAG9228009.1"/>
    </source>
</evidence>
<evidence type="ECO:0000256" key="1">
    <source>
        <dbReference type="SAM" id="MobiDB-lite"/>
    </source>
</evidence>
<dbReference type="AlphaFoldDB" id="A0A9P7Y5W5"/>
<dbReference type="Proteomes" id="UP000824998">
    <property type="component" value="Unassembled WGS sequence"/>
</dbReference>
<proteinExistence type="predicted"/>
<feature type="region of interest" description="Disordered" evidence="1">
    <location>
        <begin position="117"/>
        <end position="153"/>
    </location>
</feature>
<accession>A0A9P7Y5W5</accession>
<evidence type="ECO:0000313" key="3">
    <source>
        <dbReference type="Proteomes" id="UP000824998"/>
    </source>
</evidence>
<organism evidence="2 3">
    <name type="scientific">Amylocarpus encephaloides</name>
    <dbReference type="NCBI Taxonomy" id="45428"/>
    <lineage>
        <taxon>Eukaryota</taxon>
        <taxon>Fungi</taxon>
        <taxon>Dikarya</taxon>
        <taxon>Ascomycota</taxon>
        <taxon>Pezizomycotina</taxon>
        <taxon>Leotiomycetes</taxon>
        <taxon>Helotiales</taxon>
        <taxon>Helotiales incertae sedis</taxon>
        <taxon>Amylocarpus</taxon>
    </lineage>
</organism>
<keyword evidence="3" id="KW-1185">Reference proteome</keyword>
<feature type="region of interest" description="Disordered" evidence="1">
    <location>
        <begin position="415"/>
        <end position="473"/>
    </location>
</feature>
<feature type="compositionally biased region" description="Polar residues" evidence="1">
    <location>
        <begin position="464"/>
        <end position="473"/>
    </location>
</feature>
<dbReference type="OrthoDB" id="3598835at2759"/>
<gene>
    <name evidence="2" type="ORF">BJ875DRAFT_508725</name>
</gene>